<gene>
    <name evidence="11" type="ORF">BTO08_19900</name>
</gene>
<evidence type="ECO:0000256" key="6">
    <source>
        <dbReference type="ARBA" id="ARBA00025649"/>
    </source>
</evidence>
<dbReference type="SUPFAM" id="SSF52402">
    <property type="entry name" value="Adenine nucleotide alpha hydrolases-like"/>
    <property type="match status" value="1"/>
</dbReference>
<dbReference type="InterPro" id="IPR014730">
    <property type="entry name" value="ETF_a/b_N"/>
</dbReference>
<dbReference type="Gene3D" id="3.40.50.620">
    <property type="entry name" value="HUPs"/>
    <property type="match status" value="1"/>
</dbReference>
<feature type="binding site" evidence="9">
    <location>
        <position position="287"/>
    </location>
    <ligand>
        <name>FAD</name>
        <dbReference type="ChEBI" id="CHEBI:57692"/>
    </ligand>
</feature>
<evidence type="ECO:0000313" key="11">
    <source>
        <dbReference type="EMBL" id="PQJ62494.1"/>
    </source>
</evidence>
<evidence type="ECO:0000256" key="5">
    <source>
        <dbReference type="ARBA" id="ARBA00022982"/>
    </source>
</evidence>
<feature type="binding site" evidence="9">
    <location>
        <begin position="249"/>
        <end position="253"/>
    </location>
    <ligand>
        <name>FAD</name>
        <dbReference type="ChEBI" id="CHEBI:57692"/>
    </ligand>
</feature>
<dbReference type="PANTHER" id="PTHR43153:SF1">
    <property type="entry name" value="ELECTRON TRANSFER FLAVOPROTEIN SUBUNIT ALPHA, MITOCHONDRIAL"/>
    <property type="match status" value="1"/>
</dbReference>
<dbReference type="Pfam" id="PF00766">
    <property type="entry name" value="ETF_alpha"/>
    <property type="match status" value="1"/>
</dbReference>
<dbReference type="GO" id="GO:0050660">
    <property type="term" value="F:flavin adenine dinucleotide binding"/>
    <property type="evidence" value="ECO:0007669"/>
    <property type="project" value="InterPro"/>
</dbReference>
<evidence type="ECO:0000256" key="9">
    <source>
        <dbReference type="PIRSR" id="PIRSR000089-1"/>
    </source>
</evidence>
<name>A0A2S7VJZ6_PHOAN</name>
<keyword evidence="4 9" id="KW-0274">FAD</keyword>
<dbReference type="SUPFAM" id="SSF52467">
    <property type="entry name" value="DHS-like NAD/FAD-binding domain"/>
    <property type="match status" value="1"/>
</dbReference>
<dbReference type="Proteomes" id="UP000238730">
    <property type="component" value="Unassembled WGS sequence"/>
</dbReference>
<feature type="binding site" evidence="9">
    <location>
        <begin position="235"/>
        <end position="236"/>
    </location>
    <ligand>
        <name>FAD</name>
        <dbReference type="ChEBI" id="CHEBI:57692"/>
    </ligand>
</feature>
<sequence>MKTANVLIIAEHDHQNISLATRKVVTAAASLRRFNSDLSIHILVVGFQCGCVAQQAAELTDIDKVLLVDDVCYQHGLAENVSKVIKDLASNYSHIFMSSSTSGKDLLPRVSAMLYIEQLSDVMEFTGLDSVVRPIYAGNATVEVKSCEVLMVATIRGASFEPCGLSEQHTEQEMLKIGHPLTHTRFVSMQTSNHERPDLTTARVVVAGGRGVASKDGFLLIEQLADTLHGAVGASRAAVDAGFVPNDYQVGQTGKIIAPDLYIAIGISGAIQHIAGIKDAKVIVAINSDPDASIFSYADYGLVGDLFELIPHFIQQCE</sequence>
<dbReference type="PANTHER" id="PTHR43153">
    <property type="entry name" value="ELECTRON TRANSFER FLAVOPROTEIN ALPHA"/>
    <property type="match status" value="1"/>
</dbReference>
<dbReference type="InterPro" id="IPR014729">
    <property type="entry name" value="Rossmann-like_a/b/a_fold"/>
</dbReference>
<dbReference type="PIRSF" id="PIRSF000089">
    <property type="entry name" value="Electra_flavoP_a"/>
    <property type="match status" value="1"/>
</dbReference>
<feature type="domain" description="Electron transfer flavoprotein alpha/beta-subunit N-terminal" evidence="10">
    <location>
        <begin position="6"/>
        <end position="190"/>
    </location>
</feature>
<dbReference type="GO" id="GO:0033539">
    <property type="term" value="P:fatty acid beta-oxidation using acyl-CoA dehydrogenase"/>
    <property type="evidence" value="ECO:0007669"/>
    <property type="project" value="TreeGrafter"/>
</dbReference>
<proteinExistence type="inferred from homology"/>
<comment type="function">
    <text evidence="6">The electron transfer flavoprotein serves as a specific electron acceptor for other dehydrogenases. It transfers the electrons to the main respiratory chain via ETF-ubiquinone oxidoreductase (ETF dehydrogenase).</text>
</comment>
<keyword evidence="5" id="KW-0249">Electron transport</keyword>
<dbReference type="OrthoDB" id="9770286at2"/>
<evidence type="ECO:0000256" key="4">
    <source>
        <dbReference type="ARBA" id="ARBA00022827"/>
    </source>
</evidence>
<dbReference type="InterPro" id="IPR014731">
    <property type="entry name" value="ETF_asu_C"/>
</dbReference>
<evidence type="ECO:0000256" key="2">
    <source>
        <dbReference type="ARBA" id="ARBA00022448"/>
    </source>
</evidence>
<dbReference type="EMBL" id="MSCJ01000003">
    <property type="protein sequence ID" value="PQJ62494.1"/>
    <property type="molecule type" value="Genomic_DNA"/>
</dbReference>
<dbReference type="InterPro" id="IPR033947">
    <property type="entry name" value="ETF_alpha_N"/>
</dbReference>
<dbReference type="CDD" id="cd01715">
    <property type="entry name" value="ETF_alpha"/>
    <property type="match status" value="1"/>
</dbReference>
<dbReference type="AlphaFoldDB" id="A0A2S7VJZ6"/>
<dbReference type="Gene3D" id="3.40.50.1220">
    <property type="entry name" value="TPP-binding domain"/>
    <property type="match status" value="1"/>
</dbReference>
<protein>
    <recommendedName>
        <fullName evidence="7">Electron transfer flavoprotein subunit alpha</fullName>
    </recommendedName>
    <alternativeName>
        <fullName evidence="8">Electron transfer flavoprotein large subunit</fullName>
    </alternativeName>
</protein>
<dbReference type="FunFam" id="3.40.50.1220:FF:000001">
    <property type="entry name" value="Electron transfer flavoprotein, alpha subunit"/>
    <property type="match status" value="1"/>
</dbReference>
<dbReference type="PROSITE" id="PS00696">
    <property type="entry name" value="ETF_ALPHA"/>
    <property type="match status" value="1"/>
</dbReference>
<feature type="binding site" evidence="9">
    <location>
        <position position="210"/>
    </location>
    <ligand>
        <name>FAD</name>
        <dbReference type="ChEBI" id="CHEBI:57692"/>
    </ligand>
</feature>
<feature type="binding site" evidence="9">
    <location>
        <begin position="266"/>
        <end position="273"/>
    </location>
    <ligand>
        <name>FAD</name>
        <dbReference type="ChEBI" id="CHEBI:57692"/>
    </ligand>
</feature>
<evidence type="ECO:0000256" key="7">
    <source>
        <dbReference type="ARBA" id="ARBA00068674"/>
    </source>
</evidence>
<dbReference type="InterPro" id="IPR001308">
    <property type="entry name" value="ETF_a/FixB"/>
</dbReference>
<dbReference type="Pfam" id="PF01012">
    <property type="entry name" value="ETF"/>
    <property type="match status" value="1"/>
</dbReference>
<dbReference type="InterPro" id="IPR029035">
    <property type="entry name" value="DHS-like_NAD/FAD-binding_dom"/>
</dbReference>
<dbReference type="RefSeq" id="WP_105062300.1">
    <property type="nucleotide sequence ID" value="NZ_MSCJ01000003.1"/>
</dbReference>
<organism evidence="11 12">
    <name type="scientific">Photobacterium angustum</name>
    <dbReference type="NCBI Taxonomy" id="661"/>
    <lineage>
        <taxon>Bacteria</taxon>
        <taxon>Pseudomonadati</taxon>
        <taxon>Pseudomonadota</taxon>
        <taxon>Gammaproteobacteria</taxon>
        <taxon>Vibrionales</taxon>
        <taxon>Vibrionaceae</taxon>
        <taxon>Photobacterium</taxon>
    </lineage>
</organism>
<dbReference type="InterPro" id="IPR018206">
    <property type="entry name" value="ETF_asu_C_CS"/>
</dbReference>
<evidence type="ECO:0000259" key="10">
    <source>
        <dbReference type="SMART" id="SM00893"/>
    </source>
</evidence>
<evidence type="ECO:0000256" key="3">
    <source>
        <dbReference type="ARBA" id="ARBA00022630"/>
    </source>
</evidence>
<comment type="cofactor">
    <cofactor evidence="9">
        <name>FAD</name>
        <dbReference type="ChEBI" id="CHEBI:57692"/>
    </cofactor>
    <text evidence="9">Binds 1 FAD per dimer.</text>
</comment>
<keyword evidence="3" id="KW-0285">Flavoprotein</keyword>
<dbReference type="SMART" id="SM00893">
    <property type="entry name" value="ETF"/>
    <property type="match status" value="1"/>
</dbReference>
<comment type="caution">
    <text evidence="11">The sequence shown here is derived from an EMBL/GenBank/DDBJ whole genome shotgun (WGS) entry which is preliminary data.</text>
</comment>
<evidence type="ECO:0000256" key="1">
    <source>
        <dbReference type="ARBA" id="ARBA00005817"/>
    </source>
</evidence>
<dbReference type="GO" id="GO:0009055">
    <property type="term" value="F:electron transfer activity"/>
    <property type="evidence" value="ECO:0007669"/>
    <property type="project" value="InterPro"/>
</dbReference>
<comment type="similarity">
    <text evidence="1">Belongs to the ETF alpha-subunit/FixB family.</text>
</comment>
<evidence type="ECO:0000313" key="12">
    <source>
        <dbReference type="Proteomes" id="UP000238730"/>
    </source>
</evidence>
<evidence type="ECO:0000256" key="8">
    <source>
        <dbReference type="ARBA" id="ARBA00079299"/>
    </source>
</evidence>
<accession>A0A2S7VJZ6</accession>
<reference evidence="11 12" key="1">
    <citation type="submission" date="2016-12" db="EMBL/GenBank/DDBJ databases">
        <title>Diversity of luminous bacteria.</title>
        <authorList>
            <person name="Yoshizawa S."/>
            <person name="Kogure K."/>
        </authorList>
    </citation>
    <scope>NUCLEOTIDE SEQUENCE [LARGE SCALE GENOMIC DNA]</scope>
    <source>
        <strain evidence="11 12">LC1-200</strain>
    </source>
</reference>
<keyword evidence="2" id="KW-0813">Transport</keyword>